<evidence type="ECO:0000313" key="2">
    <source>
        <dbReference type="EMBL" id="MEK7951768.1"/>
    </source>
</evidence>
<keyword evidence="3" id="KW-1185">Reference proteome</keyword>
<organism evidence="2 3">
    <name type="scientific">Luteolibacter soli</name>
    <dbReference type="NCBI Taxonomy" id="3135280"/>
    <lineage>
        <taxon>Bacteria</taxon>
        <taxon>Pseudomonadati</taxon>
        <taxon>Verrucomicrobiota</taxon>
        <taxon>Verrucomicrobiia</taxon>
        <taxon>Verrucomicrobiales</taxon>
        <taxon>Verrucomicrobiaceae</taxon>
        <taxon>Luteolibacter</taxon>
    </lineage>
</organism>
<accession>A0ABU9AW51</accession>
<protein>
    <submittedName>
        <fullName evidence="2">Uncharacterized protein</fullName>
    </submittedName>
</protein>
<feature type="compositionally biased region" description="Low complexity" evidence="1">
    <location>
        <begin position="27"/>
        <end position="62"/>
    </location>
</feature>
<dbReference type="EMBL" id="JBBUKT010000005">
    <property type="protein sequence ID" value="MEK7951768.1"/>
    <property type="molecule type" value="Genomic_DNA"/>
</dbReference>
<sequence>MKQGRILLTIIAALIIFTLGYLTGQSSKTSSTADTSSSPSTSNHSAHASSSSDPSPTNTNTKSKPRPQNTDPIPSPEKNFSRRIVAMMSKGELSVNGVSINGDSLMPDNKVKEFLDLTDDQLETMKQIGRDQLQAEQEHERSITKVLKVSEGEFICEIPADPDFQATQTAALTEKIRKEFGPDVAAVLQTSIAQAYAEYQAPRHVQLTLARDPRYAAVEGNLAPDARAMIEGIRNVTVSVNQNDNGTFMTDERGVTLPGIQGLKGTTNINQPDPFFARYYYLWQQEQNPQK</sequence>
<comment type="caution">
    <text evidence="2">The sequence shown here is derived from an EMBL/GenBank/DDBJ whole genome shotgun (WGS) entry which is preliminary data.</text>
</comment>
<gene>
    <name evidence="2" type="ORF">WKV53_14720</name>
</gene>
<dbReference type="RefSeq" id="WP_341405493.1">
    <property type="nucleotide sequence ID" value="NZ_JBBUKT010000005.1"/>
</dbReference>
<evidence type="ECO:0000313" key="3">
    <source>
        <dbReference type="Proteomes" id="UP001371305"/>
    </source>
</evidence>
<proteinExistence type="predicted"/>
<dbReference type="Proteomes" id="UP001371305">
    <property type="component" value="Unassembled WGS sequence"/>
</dbReference>
<feature type="region of interest" description="Disordered" evidence="1">
    <location>
        <begin position="27"/>
        <end position="79"/>
    </location>
</feature>
<name>A0ABU9AW51_9BACT</name>
<reference evidence="2 3" key="1">
    <citation type="submission" date="2024-04" db="EMBL/GenBank/DDBJ databases">
        <title>Luteolibacter sp. isolated from soil.</title>
        <authorList>
            <person name="An J."/>
        </authorList>
    </citation>
    <scope>NUCLEOTIDE SEQUENCE [LARGE SCALE GENOMIC DNA]</scope>
    <source>
        <strain evidence="2 3">Y139</strain>
    </source>
</reference>
<evidence type="ECO:0000256" key="1">
    <source>
        <dbReference type="SAM" id="MobiDB-lite"/>
    </source>
</evidence>